<protein>
    <submittedName>
        <fullName evidence="2">Uncharacterized protein</fullName>
    </submittedName>
</protein>
<feature type="compositionally biased region" description="Polar residues" evidence="1">
    <location>
        <begin position="1293"/>
        <end position="1310"/>
    </location>
</feature>
<evidence type="ECO:0000256" key="1">
    <source>
        <dbReference type="SAM" id="MobiDB-lite"/>
    </source>
</evidence>
<feature type="compositionally biased region" description="Basic residues" evidence="1">
    <location>
        <begin position="1368"/>
        <end position="1380"/>
    </location>
</feature>
<feature type="region of interest" description="Disordered" evidence="1">
    <location>
        <begin position="500"/>
        <end position="614"/>
    </location>
</feature>
<feature type="compositionally biased region" description="Basic and acidic residues" evidence="1">
    <location>
        <begin position="136"/>
        <end position="151"/>
    </location>
</feature>
<keyword evidence="3" id="KW-1185">Reference proteome</keyword>
<feature type="region of interest" description="Disordered" evidence="1">
    <location>
        <begin position="629"/>
        <end position="649"/>
    </location>
</feature>
<feature type="region of interest" description="Disordered" evidence="1">
    <location>
        <begin position="921"/>
        <end position="973"/>
    </location>
</feature>
<feature type="compositionally biased region" description="Low complexity" evidence="1">
    <location>
        <begin position="532"/>
        <end position="544"/>
    </location>
</feature>
<dbReference type="RefSeq" id="XP_011128797.1">
    <property type="nucleotide sequence ID" value="XM_011130495.1"/>
</dbReference>
<feature type="region of interest" description="Disordered" evidence="1">
    <location>
        <begin position="97"/>
        <end position="205"/>
    </location>
</feature>
<evidence type="ECO:0000313" key="3">
    <source>
        <dbReference type="Proteomes" id="UP000019763"/>
    </source>
</evidence>
<feature type="compositionally biased region" description="Basic residues" evidence="1">
    <location>
        <begin position="163"/>
        <end position="176"/>
    </location>
</feature>
<dbReference type="GeneID" id="22910660"/>
<feature type="compositionally biased region" description="Basic and acidic residues" evidence="1">
    <location>
        <begin position="942"/>
        <end position="961"/>
    </location>
</feature>
<feature type="compositionally biased region" description="Basic and acidic residues" evidence="1">
    <location>
        <begin position="554"/>
        <end position="576"/>
    </location>
</feature>
<evidence type="ECO:0000313" key="2">
    <source>
        <dbReference type="EMBL" id="EZG86042.1"/>
    </source>
</evidence>
<dbReference type="VEuPathDB" id="CryptoDB:GNI_011090"/>
<dbReference type="Proteomes" id="UP000019763">
    <property type="component" value="Unassembled WGS sequence"/>
</dbReference>
<gene>
    <name evidence="2" type="ORF">GNI_011090</name>
</gene>
<feature type="compositionally biased region" description="Polar residues" evidence="1">
    <location>
        <begin position="580"/>
        <end position="611"/>
    </location>
</feature>
<feature type="compositionally biased region" description="Basic and acidic residues" evidence="1">
    <location>
        <begin position="185"/>
        <end position="200"/>
    </location>
</feature>
<feature type="compositionally biased region" description="Polar residues" evidence="1">
    <location>
        <begin position="104"/>
        <end position="127"/>
    </location>
</feature>
<comment type="caution">
    <text evidence="2">The sequence shown here is derived from an EMBL/GenBank/DDBJ whole genome shotgun (WGS) entry which is preliminary data.</text>
</comment>
<feature type="region of interest" description="Disordered" evidence="1">
    <location>
        <begin position="1293"/>
        <end position="1316"/>
    </location>
</feature>
<feature type="region of interest" description="Disordered" evidence="1">
    <location>
        <begin position="1"/>
        <end position="49"/>
    </location>
</feature>
<feature type="region of interest" description="Disordered" evidence="1">
    <location>
        <begin position="1356"/>
        <end position="1394"/>
    </location>
</feature>
<reference evidence="2" key="1">
    <citation type="submission" date="2013-12" db="EMBL/GenBank/DDBJ databases">
        <authorList>
            <person name="Omoto C.K."/>
            <person name="Sibley D."/>
            <person name="Venepally P."/>
            <person name="Hadjithomas M."/>
            <person name="Karamycheva S."/>
            <person name="Brunk B."/>
            <person name="Roos D."/>
            <person name="Caler E."/>
            <person name="Lorenzi H."/>
        </authorList>
    </citation>
    <scope>NUCLEOTIDE SEQUENCE</scope>
</reference>
<organism evidence="2 3">
    <name type="scientific">Gregarina niphandrodes</name>
    <name type="common">Septate eugregarine</name>
    <dbReference type="NCBI Taxonomy" id="110365"/>
    <lineage>
        <taxon>Eukaryota</taxon>
        <taxon>Sar</taxon>
        <taxon>Alveolata</taxon>
        <taxon>Apicomplexa</taxon>
        <taxon>Conoidasida</taxon>
        <taxon>Gregarinasina</taxon>
        <taxon>Eugregarinorida</taxon>
        <taxon>Gregarinidae</taxon>
        <taxon>Gregarina</taxon>
    </lineage>
</organism>
<sequence length="1394" mass="151164">MEQRDLRKPTNGVLIRHHSATSIGGSSPNNNGHAASGHSASGTGSPQEVCTPSFASERVCSYHIERRFKRKVRDVHTPCPFTPAVQDTATTPATAVPCDGLLYTSPSSESPDNSGRTPASDLRSQPAQDPAGYPTFDHRPVDYRNVTDYRTEANGPIEGPRSVGHRSVGHRLHRRYTPSQTNGTDHTRPRSNDERPHFRPVDLIPPPATVEDASKFAEVAKLADFLPRKTEHSRLELQQPTDALPRLQGAPVLSRDGFGMRPLDAAQTTSVSWFPLPGAGGAFDSSCLSRDGSAGKLSKADGDPQLGHRTGDGLVSGSLIAPDGLAGGALVIPDAIGAAGEVYASVEVYPSVDGYHPVEGYPPVAEGYPAAVEGYPAAVEGYPATVEGYPRVETYQSVEPYFRVEGYGAIELETYPSEPYPAIEGYHAAEMYPPVDVYQAVDLYRAADVYSTPGDPALVGAVSPSTVMGPSSANSATVPMSPTLIAVPGSRGEIASPLVGSVQHMSGPSPDRDLTYQLASPRSLPRSPPRSPARSPSRSPRSIPRSPPPLVSDSVRDSVRNSVRDSVRDSVQDCVRDSVTQTRDSVTASSMESVTDQATGVQTSMETSTPRGSAASLEGLVLEELRTPDPLEEPTGLLSGEPGSGDPAFEPGLNGVRESVLHEPVLHEPVLGGDCPKAMDEYLQAFEEEEASLEWSADACILPPFPNFLHRDQVSLEDYTALVLAVNGIPLTKRSGKLALYSGNTEQLFRDRDLEFRQQYENKWTDMNAEVCKAWPWFSRSTVYQTSDTEMCSWFTSRGEIAIQTQLLNHIVTGSGKRDAIQNCYKTIESLSQLCDSTKYEEERRIQNLLRRFLEHLITIYLADILPAHHNPKLEDVLLTLEDLDGDVSLLTWCVLLYPRYTELVLDSFWDWLETRLSPTRRSTGGATRKTGADDALLNDGLPKDGLKDSDRIRNTDRNGDSDSDSESPSIPIDRITTLMTDMHLVPGEINEDDLAEIWTSVGVACSTNQMRAYSAGTAHVSAPGHGQTLRREQFVVALSHVPFNTPDFRISPLHDEEVGLSVDDLMAAVLRAADDIVDVVVRRAAGEAEQAEQLLSQRRVQVTFTAGTATRTQKQLNARNPDFAVQDFLASYMISCEEIQSLLALDVLDQPLIAVAADPHAVCPNLRVIQLALQLLITATCASMSSAEKFTLRNPMGPLAIEVKEQDVLARSRLVNIPVCGPHNLPPSGGAPAHDLTTAHHDLSAHLQDPRAETDARTPAVLDKCTFVVRAASEVDACIAHRRQKAMDVLSNSFQPTNSPESPAAQQVDSAPPEETRVHLSNDTHLKAFVLLHSAECLIESARVMVTPHKKFPKPAVPLNSDGLHTGGKHTHHSHHSLQTHKPGPTSGPNTTT</sequence>
<dbReference type="EMBL" id="AFNH02000083">
    <property type="protein sequence ID" value="EZG86042.1"/>
    <property type="molecule type" value="Genomic_DNA"/>
</dbReference>
<accession>A0A023BCV2</accession>
<name>A0A023BCV2_GRENI</name>
<proteinExistence type="predicted"/>
<feature type="compositionally biased region" description="Low complexity" evidence="1">
    <location>
        <begin position="29"/>
        <end position="42"/>
    </location>
</feature>